<dbReference type="CDD" id="cd00093">
    <property type="entry name" value="HTH_XRE"/>
    <property type="match status" value="1"/>
</dbReference>
<protein>
    <recommendedName>
        <fullName evidence="4">DNA-binding protein</fullName>
    </recommendedName>
</protein>
<dbReference type="InterPro" id="IPR001387">
    <property type="entry name" value="Cro/C1-type_HTH"/>
</dbReference>
<dbReference type="SUPFAM" id="SSF47413">
    <property type="entry name" value="lambda repressor-like DNA-binding domains"/>
    <property type="match status" value="1"/>
</dbReference>
<dbReference type="OrthoDB" id="3680625at2"/>
<sequence length="177" mass="19060">MAVSQLDSATAERNRDAQRELYGEPLGDTFRRMLTTFGLNQTQLASVLGLSAPMLSQLIAGHRVKIGNPAVLERVRGLEELATLDSAETLTPAELAQRLEAVRTVTGHLTRTVGQAPSDPAAIVRHALREVASGRDLRQAALLLQVELPELAEFLLVCGTGSEDEARAHYGRVVRGG</sequence>
<feature type="region of interest" description="Disordered" evidence="1">
    <location>
        <begin position="1"/>
        <end position="22"/>
    </location>
</feature>
<gene>
    <name evidence="2" type="ORF">C8046_09670</name>
</gene>
<name>A0A2U1ZVA8_9MICO</name>
<proteinExistence type="predicted"/>
<reference evidence="2 3" key="1">
    <citation type="submission" date="2018-03" db="EMBL/GenBank/DDBJ databases">
        <title>Genome assembly of novel Miniimonas species PCH200.</title>
        <authorList>
            <person name="Thakur V."/>
            <person name="Kumar V."/>
            <person name="Singh D."/>
        </authorList>
    </citation>
    <scope>NUCLEOTIDE SEQUENCE [LARGE SCALE GENOMIC DNA]</scope>
    <source>
        <strain evidence="2 3">PCH200</strain>
    </source>
</reference>
<dbReference type="EMBL" id="PYHR01000002">
    <property type="protein sequence ID" value="PWD50880.1"/>
    <property type="molecule type" value="Genomic_DNA"/>
</dbReference>
<accession>A0A2U1ZVA8</accession>
<comment type="caution">
    <text evidence="2">The sequence shown here is derived from an EMBL/GenBank/DDBJ whole genome shotgun (WGS) entry which is preliminary data.</text>
</comment>
<feature type="compositionally biased region" description="Basic and acidic residues" evidence="1">
    <location>
        <begin position="10"/>
        <end position="22"/>
    </location>
</feature>
<evidence type="ECO:0000256" key="1">
    <source>
        <dbReference type="SAM" id="MobiDB-lite"/>
    </source>
</evidence>
<keyword evidence="3" id="KW-1185">Reference proteome</keyword>
<dbReference type="Proteomes" id="UP000245166">
    <property type="component" value="Unassembled WGS sequence"/>
</dbReference>
<organism evidence="2 3">
    <name type="scientific">Serinibacter arcticus</name>
    <dbReference type="NCBI Taxonomy" id="1655435"/>
    <lineage>
        <taxon>Bacteria</taxon>
        <taxon>Bacillati</taxon>
        <taxon>Actinomycetota</taxon>
        <taxon>Actinomycetes</taxon>
        <taxon>Micrococcales</taxon>
        <taxon>Beutenbergiaceae</taxon>
        <taxon>Serinibacter</taxon>
    </lineage>
</organism>
<dbReference type="InterPro" id="IPR010982">
    <property type="entry name" value="Lambda_DNA-bd_dom_sf"/>
</dbReference>
<evidence type="ECO:0000313" key="3">
    <source>
        <dbReference type="Proteomes" id="UP000245166"/>
    </source>
</evidence>
<dbReference type="AlphaFoldDB" id="A0A2U1ZVA8"/>
<evidence type="ECO:0000313" key="2">
    <source>
        <dbReference type="EMBL" id="PWD50880.1"/>
    </source>
</evidence>
<evidence type="ECO:0008006" key="4">
    <source>
        <dbReference type="Google" id="ProtNLM"/>
    </source>
</evidence>
<dbReference type="GO" id="GO:0003677">
    <property type="term" value="F:DNA binding"/>
    <property type="evidence" value="ECO:0007669"/>
    <property type="project" value="InterPro"/>
</dbReference>